<keyword evidence="7 8" id="KW-0472">Membrane</keyword>
<evidence type="ECO:0000256" key="6">
    <source>
        <dbReference type="ARBA" id="ARBA00022989"/>
    </source>
</evidence>
<dbReference type="InterPro" id="IPR007227">
    <property type="entry name" value="Cell_shape_determining_MreD"/>
</dbReference>
<keyword evidence="11" id="KW-1185">Reference proteome</keyword>
<sequence length="163" mass="18569">MIDLTRGHNRWLVLVALLLALTLAVYPLPLDWRWWRPEFVMLVVVYWVFTLPDHVSLTQVALLGLIQDLVEGTPLGQHALGLVIVTYIALQSYRRFGNYALWQQACWVFVLVGIAQMTSNWVHSLAGGHVSGLQFLYPALVSAVLWPLVHIGFGGLRHRYRIQ</sequence>
<feature type="transmembrane region" description="Helical" evidence="9">
    <location>
        <begin position="135"/>
        <end position="156"/>
    </location>
</feature>
<dbReference type="PANTHER" id="PTHR37484">
    <property type="entry name" value="ROD SHAPE-DETERMINING PROTEIN MRED"/>
    <property type="match status" value="1"/>
</dbReference>
<gene>
    <name evidence="10" type="ORF">EDC38_1407</name>
</gene>
<evidence type="ECO:0000313" key="10">
    <source>
        <dbReference type="EMBL" id="ROQ20790.1"/>
    </source>
</evidence>
<protein>
    <recommendedName>
        <fullName evidence="8">Rod shape-determining protein MreD</fullName>
    </recommendedName>
</protein>
<proteinExistence type="inferred from homology"/>
<name>A0A3N1P238_9GAMM</name>
<dbReference type="RefSeq" id="WP_123637889.1">
    <property type="nucleotide sequence ID" value="NZ_JBHYFO010000004.1"/>
</dbReference>
<evidence type="ECO:0000256" key="3">
    <source>
        <dbReference type="ARBA" id="ARBA00022475"/>
    </source>
</evidence>
<evidence type="ECO:0000313" key="11">
    <source>
        <dbReference type="Proteomes" id="UP000273643"/>
    </source>
</evidence>
<evidence type="ECO:0000256" key="1">
    <source>
        <dbReference type="ARBA" id="ARBA00004651"/>
    </source>
</evidence>
<keyword evidence="5 8" id="KW-0133">Cell shape</keyword>
<reference evidence="10 11" key="1">
    <citation type="submission" date="2018-11" db="EMBL/GenBank/DDBJ databases">
        <title>Genomic Encyclopedia of Type Strains, Phase IV (KMG-IV): sequencing the most valuable type-strain genomes for metagenomic binning, comparative biology and taxonomic classification.</title>
        <authorList>
            <person name="Goeker M."/>
        </authorList>
    </citation>
    <scope>NUCLEOTIDE SEQUENCE [LARGE SCALE GENOMIC DNA]</scope>
    <source>
        <strain evidence="10 11">DSM 16974</strain>
    </source>
</reference>
<accession>A0A3N1P238</accession>
<evidence type="ECO:0000256" key="8">
    <source>
        <dbReference type="PIRNR" id="PIRNR018472"/>
    </source>
</evidence>
<dbReference type="OrthoDB" id="6647425at2"/>
<dbReference type="PIRSF" id="PIRSF018472">
    <property type="entry name" value="MreD_proteobac"/>
    <property type="match status" value="1"/>
</dbReference>
<dbReference type="Pfam" id="PF04093">
    <property type="entry name" value="MreD"/>
    <property type="match status" value="1"/>
</dbReference>
<dbReference type="PANTHER" id="PTHR37484:SF1">
    <property type="entry name" value="ROD SHAPE-DETERMINING PROTEIN MRED"/>
    <property type="match status" value="1"/>
</dbReference>
<dbReference type="InterPro" id="IPR026034">
    <property type="entry name" value="MreD_proteobac"/>
</dbReference>
<comment type="function">
    <text evidence="8">Involved in formation of the rod shape of the cell. May also contribute to regulation of formation of penicillin-binding proteins.</text>
</comment>
<evidence type="ECO:0000256" key="2">
    <source>
        <dbReference type="ARBA" id="ARBA00007776"/>
    </source>
</evidence>
<keyword evidence="8" id="KW-0997">Cell inner membrane</keyword>
<feature type="transmembrane region" description="Helical" evidence="9">
    <location>
        <begin position="105"/>
        <end position="123"/>
    </location>
</feature>
<dbReference type="AlphaFoldDB" id="A0A3N1P238"/>
<comment type="subcellular location">
    <subcellularLocation>
        <location evidence="8">Cell inner membrane</location>
    </subcellularLocation>
    <subcellularLocation>
        <location evidence="1">Cell membrane</location>
        <topology evidence="1">Multi-pass membrane protein</topology>
    </subcellularLocation>
</comment>
<comment type="similarity">
    <text evidence="2 8">Belongs to the MreD family.</text>
</comment>
<dbReference type="GO" id="GO:0008360">
    <property type="term" value="P:regulation of cell shape"/>
    <property type="evidence" value="ECO:0007669"/>
    <property type="project" value="UniProtKB-UniRule"/>
</dbReference>
<evidence type="ECO:0000256" key="5">
    <source>
        <dbReference type="ARBA" id="ARBA00022960"/>
    </source>
</evidence>
<evidence type="ECO:0000256" key="7">
    <source>
        <dbReference type="ARBA" id="ARBA00023136"/>
    </source>
</evidence>
<evidence type="ECO:0000256" key="9">
    <source>
        <dbReference type="SAM" id="Phobius"/>
    </source>
</evidence>
<dbReference type="Proteomes" id="UP000273643">
    <property type="component" value="Unassembled WGS sequence"/>
</dbReference>
<keyword evidence="6 9" id="KW-1133">Transmembrane helix</keyword>
<dbReference type="NCBIfam" id="TIGR03426">
    <property type="entry name" value="shape_MreD"/>
    <property type="match status" value="1"/>
</dbReference>
<keyword evidence="3 8" id="KW-1003">Cell membrane</keyword>
<organism evidence="10 11">
    <name type="scientific">Marinimicrobium koreense</name>
    <dbReference type="NCBI Taxonomy" id="306545"/>
    <lineage>
        <taxon>Bacteria</taxon>
        <taxon>Pseudomonadati</taxon>
        <taxon>Pseudomonadota</taxon>
        <taxon>Gammaproteobacteria</taxon>
        <taxon>Cellvibrionales</taxon>
        <taxon>Cellvibrionaceae</taxon>
        <taxon>Marinimicrobium</taxon>
    </lineage>
</organism>
<comment type="caution">
    <text evidence="10">The sequence shown here is derived from an EMBL/GenBank/DDBJ whole genome shotgun (WGS) entry which is preliminary data.</text>
</comment>
<dbReference type="GO" id="GO:0005886">
    <property type="term" value="C:plasma membrane"/>
    <property type="evidence" value="ECO:0007669"/>
    <property type="project" value="UniProtKB-SubCell"/>
</dbReference>
<dbReference type="EMBL" id="RJUK01000001">
    <property type="protein sequence ID" value="ROQ20790.1"/>
    <property type="molecule type" value="Genomic_DNA"/>
</dbReference>
<evidence type="ECO:0000256" key="4">
    <source>
        <dbReference type="ARBA" id="ARBA00022692"/>
    </source>
</evidence>
<keyword evidence="4 9" id="KW-0812">Transmembrane</keyword>